<dbReference type="Proteomes" id="UP000470777">
    <property type="component" value="Unassembled WGS sequence"/>
</dbReference>
<dbReference type="SUPFAM" id="SSF50475">
    <property type="entry name" value="FMN-binding split barrel"/>
    <property type="match status" value="1"/>
</dbReference>
<evidence type="ECO:0000313" key="13">
    <source>
        <dbReference type="Proteomes" id="UP000266497"/>
    </source>
</evidence>
<evidence type="ECO:0000313" key="17">
    <source>
        <dbReference type="Proteomes" id="UP000470777"/>
    </source>
</evidence>
<evidence type="ECO:0000256" key="2">
    <source>
        <dbReference type="ARBA" id="ARBA00022630"/>
    </source>
</evidence>
<gene>
    <name evidence="11" type="ORF">DWY53_16490</name>
    <name evidence="10" type="ORF">DXC16_20010</name>
    <name evidence="6" type="ORF">GAY12_18300</name>
    <name evidence="9" type="ORF">GAY17_19885</name>
    <name evidence="5" type="ORF">GAY79_15260</name>
    <name evidence="7" type="ORF">GAZ76_08160</name>
    <name evidence="8" type="ORF">GAZ92_05800</name>
</gene>
<dbReference type="EMBL" id="QSTG01000047">
    <property type="protein sequence ID" value="RGM39614.1"/>
    <property type="molecule type" value="Genomic_DNA"/>
</dbReference>
<accession>A0A1H7QFC8</accession>
<dbReference type="AlphaFoldDB" id="A0A1H7QFC8"/>
<evidence type="ECO:0000259" key="4">
    <source>
        <dbReference type="Pfam" id="PF01613"/>
    </source>
</evidence>
<dbReference type="Proteomes" id="UP000462015">
    <property type="component" value="Unassembled WGS sequence"/>
</dbReference>
<comment type="cofactor">
    <cofactor evidence="1">
        <name>FMN</name>
        <dbReference type="ChEBI" id="CHEBI:58210"/>
    </cofactor>
</comment>
<evidence type="ECO:0000313" key="10">
    <source>
        <dbReference type="EMBL" id="RGM39614.1"/>
    </source>
</evidence>
<evidence type="ECO:0000313" key="18">
    <source>
        <dbReference type="Proteomes" id="UP000470952"/>
    </source>
</evidence>
<evidence type="ECO:0000256" key="3">
    <source>
        <dbReference type="ARBA" id="ARBA00038054"/>
    </source>
</evidence>
<reference evidence="12 13" key="1">
    <citation type="submission" date="2018-08" db="EMBL/GenBank/DDBJ databases">
        <title>A genome reference for cultivated species of the human gut microbiota.</title>
        <authorList>
            <person name="Zou Y."/>
            <person name="Xue W."/>
            <person name="Luo G."/>
        </authorList>
    </citation>
    <scope>NUCLEOTIDE SEQUENCE [LARGE SCALE GENOMIC DNA]</scope>
    <source>
        <strain evidence="11 13">AF25-30LB</strain>
        <strain evidence="10 12">OM08-13BH</strain>
    </source>
</reference>
<dbReference type="GO" id="GO:0010181">
    <property type="term" value="F:FMN binding"/>
    <property type="evidence" value="ECO:0007669"/>
    <property type="project" value="InterPro"/>
</dbReference>
<feature type="domain" description="Flavin reductase like" evidence="4">
    <location>
        <begin position="11"/>
        <end position="144"/>
    </location>
</feature>
<organism evidence="6 16">
    <name type="scientific">Phocaeicola vulgatus</name>
    <name type="common">Bacteroides vulgatus</name>
    <dbReference type="NCBI Taxonomy" id="821"/>
    <lineage>
        <taxon>Bacteria</taxon>
        <taxon>Pseudomonadati</taxon>
        <taxon>Bacteroidota</taxon>
        <taxon>Bacteroidia</taxon>
        <taxon>Bacteroidales</taxon>
        <taxon>Bacteroidaceae</taxon>
        <taxon>Phocaeicola</taxon>
    </lineage>
</organism>
<dbReference type="Proteomes" id="UP000266497">
    <property type="component" value="Unassembled WGS sequence"/>
</dbReference>
<sequence length="187" mass="20855">MKSFAPKPWVVPQPVLIIGTYNKEGVANAMNAAWAGQWDMKEIIISMGNHVTTDNLKLGGEFTVAFATKKTMVASDFVGIVSAKNDPKKMEKTGWNIKKANMVNAPVFTDFPMTLECRIKEKYDESETGYYLVAEIVNILVDEKYLAEDGNPDMEKMELIVFDPIHHSYIQLGEKVGNAFSDGKALK</sequence>
<comment type="caution">
    <text evidence="6">The sequence shown here is derived from an EMBL/GenBank/DDBJ whole genome shotgun (WGS) entry which is preliminary data.</text>
</comment>
<dbReference type="PANTHER" id="PTHR43567:SF1">
    <property type="entry name" value="FLAVOREDOXIN"/>
    <property type="match status" value="1"/>
</dbReference>
<evidence type="ECO:0000313" key="5">
    <source>
        <dbReference type="EMBL" id="KAB6558474.1"/>
    </source>
</evidence>
<evidence type="ECO:0000313" key="15">
    <source>
        <dbReference type="Proteomes" id="UP000437431"/>
    </source>
</evidence>
<reference evidence="14 15" key="2">
    <citation type="journal article" date="2019" name="Nat. Med.">
        <title>A library of human gut bacterial isolates paired with longitudinal multiomics data enables mechanistic microbiome research.</title>
        <authorList>
            <person name="Poyet M."/>
            <person name="Groussin M."/>
            <person name="Gibbons S.M."/>
            <person name="Avila-Pacheco J."/>
            <person name="Jiang X."/>
            <person name="Kearney S.M."/>
            <person name="Perrotta A.R."/>
            <person name="Berdy B."/>
            <person name="Zhao S."/>
            <person name="Lieberman T.D."/>
            <person name="Swanson P.K."/>
            <person name="Smith M."/>
            <person name="Roesemann S."/>
            <person name="Alexander J.E."/>
            <person name="Rich S.A."/>
            <person name="Livny J."/>
            <person name="Vlamakis H."/>
            <person name="Clish C."/>
            <person name="Bullock K."/>
            <person name="Deik A."/>
            <person name="Scott J."/>
            <person name="Pierce K.A."/>
            <person name="Xavier R.J."/>
            <person name="Alm E.J."/>
        </authorList>
    </citation>
    <scope>NUCLEOTIDE SEQUENCE [LARGE SCALE GENOMIC DNA]</scope>
    <source>
        <strain evidence="5 15">BIOML-A111</strain>
        <strain evidence="9 14">BIOML-A82</strain>
        <strain evidence="8 17">BIOML-A85</strain>
        <strain evidence="7 18">BIOML-A93</strain>
        <strain evidence="6 16">BIOML-A98</strain>
    </source>
</reference>
<dbReference type="EMBL" id="QRUD01000053">
    <property type="protein sequence ID" value="RGR35991.1"/>
    <property type="molecule type" value="Genomic_DNA"/>
</dbReference>
<evidence type="ECO:0000313" key="8">
    <source>
        <dbReference type="EMBL" id="KAB6695402.1"/>
    </source>
</evidence>
<dbReference type="Proteomes" id="UP000437380">
    <property type="component" value="Unassembled WGS sequence"/>
</dbReference>
<dbReference type="RefSeq" id="WP_074783997.1">
    <property type="nucleotide sequence ID" value="NZ_CAJTAS010000040.1"/>
</dbReference>
<dbReference type="InterPro" id="IPR052174">
    <property type="entry name" value="Flavoredoxin"/>
</dbReference>
<dbReference type="Proteomes" id="UP000261003">
    <property type="component" value="Unassembled WGS sequence"/>
</dbReference>
<dbReference type="EMBL" id="WCZV01000034">
    <property type="protein sequence ID" value="KAB6696615.1"/>
    <property type="molecule type" value="Genomic_DNA"/>
</dbReference>
<protein>
    <submittedName>
        <fullName evidence="6">Flavin oxidoreductase</fullName>
    </submittedName>
</protein>
<keyword evidence="2" id="KW-0285">Flavoprotein</keyword>
<comment type="similarity">
    <text evidence="3">Belongs to the flavoredoxin family.</text>
</comment>
<name>A0A1H7QFC8_PHOVU</name>
<dbReference type="InterPro" id="IPR002563">
    <property type="entry name" value="Flavin_Rdtase-like_dom"/>
</dbReference>
<dbReference type="EMBL" id="WCZY01000005">
    <property type="protein sequence ID" value="KAB6695402.1"/>
    <property type="molecule type" value="Genomic_DNA"/>
</dbReference>
<dbReference type="Proteomes" id="UP000437431">
    <property type="component" value="Unassembled WGS sequence"/>
</dbReference>
<dbReference type="PANTHER" id="PTHR43567">
    <property type="entry name" value="FLAVOREDOXIN-RELATED-RELATED"/>
    <property type="match status" value="1"/>
</dbReference>
<evidence type="ECO:0000256" key="1">
    <source>
        <dbReference type="ARBA" id="ARBA00001917"/>
    </source>
</evidence>
<evidence type="ECO:0000313" key="11">
    <source>
        <dbReference type="EMBL" id="RGR35991.1"/>
    </source>
</evidence>
<evidence type="ECO:0000313" key="16">
    <source>
        <dbReference type="Proteomes" id="UP000462015"/>
    </source>
</evidence>
<proteinExistence type="inferred from homology"/>
<dbReference type="EMBL" id="WDAL01000043">
    <property type="protein sequence ID" value="KAB6631764.1"/>
    <property type="molecule type" value="Genomic_DNA"/>
</dbReference>
<evidence type="ECO:0000313" key="7">
    <source>
        <dbReference type="EMBL" id="KAB6660696.1"/>
    </source>
</evidence>
<dbReference type="GO" id="GO:0016646">
    <property type="term" value="F:oxidoreductase activity, acting on the CH-NH group of donors, NAD or NADP as acceptor"/>
    <property type="evidence" value="ECO:0007669"/>
    <property type="project" value="UniProtKB-ARBA"/>
</dbReference>
<dbReference type="EMBL" id="WDAG01000007">
    <property type="protein sequence ID" value="KAB6660696.1"/>
    <property type="molecule type" value="Genomic_DNA"/>
</dbReference>
<evidence type="ECO:0000313" key="6">
    <source>
        <dbReference type="EMBL" id="KAB6631764.1"/>
    </source>
</evidence>
<dbReference type="EMBL" id="WDAY01000037">
    <property type="protein sequence ID" value="KAB6558474.1"/>
    <property type="molecule type" value="Genomic_DNA"/>
</dbReference>
<evidence type="ECO:0000313" key="12">
    <source>
        <dbReference type="Proteomes" id="UP000261003"/>
    </source>
</evidence>
<evidence type="ECO:0000313" key="14">
    <source>
        <dbReference type="Proteomes" id="UP000437380"/>
    </source>
</evidence>
<evidence type="ECO:0000313" key="9">
    <source>
        <dbReference type="EMBL" id="KAB6696615.1"/>
    </source>
</evidence>
<dbReference type="Gene3D" id="2.30.110.10">
    <property type="entry name" value="Electron Transport, Fmn-binding Protein, Chain A"/>
    <property type="match status" value="1"/>
</dbReference>
<dbReference type="Pfam" id="PF01613">
    <property type="entry name" value="Flavin_Reduct"/>
    <property type="match status" value="1"/>
</dbReference>
<dbReference type="Proteomes" id="UP000470952">
    <property type="component" value="Unassembled WGS sequence"/>
</dbReference>
<dbReference type="InterPro" id="IPR012349">
    <property type="entry name" value="Split_barrel_FMN-bd"/>
</dbReference>